<name>A0A3F2YWM3_9DIPT</name>
<dbReference type="GO" id="GO:0106435">
    <property type="term" value="F:carboxylesterase activity"/>
    <property type="evidence" value="ECO:0007669"/>
    <property type="project" value="UniProtKB-EC"/>
</dbReference>
<protein>
    <recommendedName>
        <fullName evidence="5">carboxylesterase</fullName>
        <ecNumber evidence="5">3.1.1.1</ecNumber>
    </recommendedName>
</protein>
<evidence type="ECO:0000259" key="6">
    <source>
        <dbReference type="Pfam" id="PF00135"/>
    </source>
</evidence>
<dbReference type="EnsemblMetazoa" id="AEPI015468-RA">
    <property type="protein sequence ID" value="AEPI015468-PA"/>
    <property type="gene ID" value="AEPI015468"/>
</dbReference>
<reference evidence="7" key="2">
    <citation type="submission" date="2020-05" db="UniProtKB">
        <authorList>
            <consortium name="EnsemblMetazoa"/>
        </authorList>
    </citation>
    <scope>IDENTIFICATION</scope>
    <source>
        <strain evidence="7">Epiroticus2</strain>
    </source>
</reference>
<dbReference type="Pfam" id="PF00135">
    <property type="entry name" value="COesterase"/>
    <property type="match status" value="1"/>
</dbReference>
<dbReference type="FunFam" id="3.40.50.1820:FF:000092">
    <property type="entry name" value="Carboxylic ester hydrolase"/>
    <property type="match status" value="1"/>
</dbReference>
<comment type="similarity">
    <text evidence="1">Belongs to the type-B carboxylesterase/lipase family.</text>
</comment>
<keyword evidence="4" id="KW-0325">Glycoprotein</keyword>
<dbReference type="SUPFAM" id="SSF53474">
    <property type="entry name" value="alpha/beta-Hydrolases"/>
    <property type="match status" value="1"/>
</dbReference>
<dbReference type="Proteomes" id="UP000075885">
    <property type="component" value="Unassembled WGS sequence"/>
</dbReference>
<dbReference type="PANTHER" id="PTHR43142">
    <property type="entry name" value="CARBOXYLIC ESTER HYDROLASE"/>
    <property type="match status" value="1"/>
</dbReference>
<dbReference type="VEuPathDB" id="VectorBase:AEPI015468"/>
<evidence type="ECO:0000313" key="7">
    <source>
        <dbReference type="EnsemblMetazoa" id="AEPI015468-PA"/>
    </source>
</evidence>
<dbReference type="PANTHER" id="PTHR43142:SF1">
    <property type="entry name" value="CARBOXYLIC ESTER HYDROLASE"/>
    <property type="match status" value="1"/>
</dbReference>
<evidence type="ECO:0000256" key="3">
    <source>
        <dbReference type="ARBA" id="ARBA00022801"/>
    </source>
</evidence>
<evidence type="ECO:0000313" key="8">
    <source>
        <dbReference type="Proteomes" id="UP000075885"/>
    </source>
</evidence>
<keyword evidence="3" id="KW-0378">Hydrolase</keyword>
<organism evidence="7 8">
    <name type="scientific">Anopheles epiroticus</name>
    <dbReference type="NCBI Taxonomy" id="199890"/>
    <lineage>
        <taxon>Eukaryota</taxon>
        <taxon>Metazoa</taxon>
        <taxon>Ecdysozoa</taxon>
        <taxon>Arthropoda</taxon>
        <taxon>Hexapoda</taxon>
        <taxon>Insecta</taxon>
        <taxon>Pterygota</taxon>
        <taxon>Neoptera</taxon>
        <taxon>Endopterygota</taxon>
        <taxon>Diptera</taxon>
        <taxon>Nematocera</taxon>
        <taxon>Culicoidea</taxon>
        <taxon>Culicidae</taxon>
        <taxon>Anophelinae</taxon>
        <taxon>Anopheles</taxon>
    </lineage>
</organism>
<keyword evidence="8" id="KW-1185">Reference proteome</keyword>
<feature type="domain" description="Carboxylesterase type B" evidence="6">
    <location>
        <begin position="31"/>
        <end position="560"/>
    </location>
</feature>
<accession>A0A3F2YWM3</accession>
<evidence type="ECO:0000256" key="4">
    <source>
        <dbReference type="ARBA" id="ARBA00023180"/>
    </source>
</evidence>
<evidence type="ECO:0000256" key="5">
    <source>
        <dbReference type="ARBA" id="ARBA00039155"/>
    </source>
</evidence>
<sequence>MWSILKLPSCLPRVGSFLSNFVCRASSLNRATVELPCGTVCGIVEKLPDGNDFFAFRGIPYAEAPVKEQRFKPAVPVTKFATPMLDCSMERDVCVAKNPFNQRWQGSENCLHLNVYTPQMHRPDAPLPVMVFIHGGAFKYGSGNSDCYSPEYLLQQNVIIVTFNYRLGPLGFLHIPSEGIEGNAALKDQLLVLQWVADNIAHFNGDPGNVTLFGESAGAISVHYHLLSPLSTKFFHKAICDSSAALADYAVPNDAQGNSRRLAQLINPSAGTDREILQTLQSAPAKQLAELCDLTPAGQEKRDVIRIPFRPVVDASATEPIVPLHPFEAMATPGLVPSIPLLMGYNSREGGSFLTNIVKHPERYREDMERLIPRTIRVKHGTPEATQLARTIESFYFGPDGYSPRKVHECADLMSDLSFALIMRIAAEMHARFQHRSPLYFYRFEYDGALNLYKKFLPFPIAGAYHADELGYLFRMRMLPKEVPPHSVEARVRRYMCRMWTNFARYGDPTPTHDESLPYRWAPVPTVEPESDASFHLPYLRINAEPEMAIDPDMERIHFWQKIYEEFNGGFHKH</sequence>
<dbReference type="InterPro" id="IPR002018">
    <property type="entry name" value="CarbesteraseB"/>
</dbReference>
<dbReference type="EC" id="3.1.1.1" evidence="5"/>
<dbReference type="Gene3D" id="3.40.50.1820">
    <property type="entry name" value="alpha/beta hydrolase"/>
    <property type="match status" value="1"/>
</dbReference>
<dbReference type="AlphaFoldDB" id="A0A3F2YWM3"/>
<evidence type="ECO:0000256" key="2">
    <source>
        <dbReference type="ARBA" id="ARBA00022487"/>
    </source>
</evidence>
<keyword evidence="2" id="KW-0719">Serine esterase</keyword>
<dbReference type="InterPro" id="IPR029058">
    <property type="entry name" value="AB_hydrolase_fold"/>
</dbReference>
<evidence type="ECO:0000256" key="1">
    <source>
        <dbReference type="ARBA" id="ARBA00005964"/>
    </source>
</evidence>
<proteinExistence type="inferred from homology"/>
<reference evidence="8" key="1">
    <citation type="submission" date="2013-03" db="EMBL/GenBank/DDBJ databases">
        <title>The Genome Sequence of Anopheles epiroticus epiroticus2.</title>
        <authorList>
            <consortium name="The Broad Institute Genomics Platform"/>
            <person name="Neafsey D.E."/>
            <person name="Howell P."/>
            <person name="Walker B."/>
            <person name="Young S.K."/>
            <person name="Zeng Q."/>
            <person name="Gargeya S."/>
            <person name="Fitzgerald M."/>
            <person name="Haas B."/>
            <person name="Abouelleil A."/>
            <person name="Allen A.W."/>
            <person name="Alvarado L."/>
            <person name="Arachchi H.M."/>
            <person name="Berlin A.M."/>
            <person name="Chapman S.B."/>
            <person name="Gainer-Dewar J."/>
            <person name="Goldberg J."/>
            <person name="Griggs A."/>
            <person name="Gujja S."/>
            <person name="Hansen M."/>
            <person name="Howarth C."/>
            <person name="Imamovic A."/>
            <person name="Ireland A."/>
            <person name="Larimer J."/>
            <person name="McCowan C."/>
            <person name="Murphy C."/>
            <person name="Pearson M."/>
            <person name="Poon T.W."/>
            <person name="Priest M."/>
            <person name="Roberts A."/>
            <person name="Saif S."/>
            <person name="Shea T."/>
            <person name="Sisk P."/>
            <person name="Sykes S."/>
            <person name="Wortman J."/>
            <person name="Nusbaum C."/>
            <person name="Birren B."/>
        </authorList>
    </citation>
    <scope>NUCLEOTIDE SEQUENCE [LARGE SCALE GENOMIC DNA]</scope>
    <source>
        <strain evidence="8">Epiroticus2</strain>
    </source>
</reference>
<dbReference type="STRING" id="199890.A0A3F2YWM3"/>